<name>A0A1V5SL12_9BACT</name>
<accession>A0A1V5SL12</accession>
<dbReference type="AlphaFoldDB" id="A0A1V5SL12"/>
<organism evidence="3">
    <name type="scientific">Candidatus Atribacter allofermentans</name>
    <dbReference type="NCBI Taxonomy" id="1852833"/>
    <lineage>
        <taxon>Bacteria</taxon>
        <taxon>Pseudomonadati</taxon>
        <taxon>Atribacterota</taxon>
        <taxon>Atribacteria</taxon>
        <taxon>Atribacterales</taxon>
        <taxon>Atribacteraceae</taxon>
        <taxon>Atribacter</taxon>
    </lineage>
</organism>
<feature type="transmembrane region" description="Helical" evidence="1">
    <location>
        <begin position="153"/>
        <end position="174"/>
    </location>
</feature>
<dbReference type="Proteomes" id="UP000485569">
    <property type="component" value="Unassembled WGS sequence"/>
</dbReference>
<comment type="caution">
    <text evidence="3">The sequence shown here is derived from an EMBL/GenBank/DDBJ whole genome shotgun (WGS) entry which is preliminary data.</text>
</comment>
<keyword evidence="1" id="KW-0812">Transmembrane</keyword>
<evidence type="ECO:0000313" key="3">
    <source>
        <dbReference type="EMBL" id="OQA55246.1"/>
    </source>
</evidence>
<feature type="transmembrane region" description="Helical" evidence="1">
    <location>
        <begin position="180"/>
        <end position="200"/>
    </location>
</feature>
<protein>
    <submittedName>
        <fullName evidence="3">Peptidase family M28</fullName>
    </submittedName>
</protein>
<reference evidence="3" key="1">
    <citation type="submission" date="2017-02" db="EMBL/GenBank/DDBJ databases">
        <title>Delving into the versatile metabolic prowess of the omnipresent phylum Bacteroidetes.</title>
        <authorList>
            <person name="Nobu M.K."/>
            <person name="Mei R."/>
            <person name="Narihiro T."/>
            <person name="Kuroda K."/>
            <person name="Liu W.-T."/>
        </authorList>
    </citation>
    <scope>NUCLEOTIDE SEQUENCE</scope>
    <source>
        <strain evidence="3">ADurb.Bin276</strain>
    </source>
</reference>
<keyword evidence="1" id="KW-0472">Membrane</keyword>
<dbReference type="InterPro" id="IPR045175">
    <property type="entry name" value="M28_fam"/>
</dbReference>
<dbReference type="SUPFAM" id="SSF53187">
    <property type="entry name" value="Zn-dependent exopeptidases"/>
    <property type="match status" value="1"/>
</dbReference>
<evidence type="ECO:0000259" key="2">
    <source>
        <dbReference type="Pfam" id="PF04389"/>
    </source>
</evidence>
<dbReference type="EMBL" id="MWBQ01000168">
    <property type="protein sequence ID" value="OQA55246.1"/>
    <property type="molecule type" value="Genomic_DNA"/>
</dbReference>
<dbReference type="GO" id="GO:0006508">
    <property type="term" value="P:proteolysis"/>
    <property type="evidence" value="ECO:0007669"/>
    <property type="project" value="InterPro"/>
</dbReference>
<dbReference type="Gene3D" id="3.40.630.10">
    <property type="entry name" value="Zn peptidases"/>
    <property type="match status" value="1"/>
</dbReference>
<dbReference type="GO" id="GO:0008235">
    <property type="term" value="F:metalloexopeptidase activity"/>
    <property type="evidence" value="ECO:0007669"/>
    <property type="project" value="InterPro"/>
</dbReference>
<dbReference type="InterPro" id="IPR007484">
    <property type="entry name" value="Peptidase_M28"/>
</dbReference>
<feature type="transmembrane region" description="Helical" evidence="1">
    <location>
        <begin position="66"/>
        <end position="96"/>
    </location>
</feature>
<keyword evidence="1" id="KW-1133">Transmembrane helix</keyword>
<gene>
    <name evidence="3" type="ORF">BWY41_01720</name>
</gene>
<dbReference type="PANTHER" id="PTHR12147:SF26">
    <property type="entry name" value="PEPTIDASE M28 DOMAIN-CONTAINING PROTEIN"/>
    <property type="match status" value="1"/>
</dbReference>
<sequence>MDLKPDNQTGAIGITLQFLKNLGARPACSAKEKICAQWLKNQLLSFGLEVIEDEFPSLATYTWPYLLIWIGLILSVVLMNISAPIALFLSVLITVIEYFEMNSFPVLTTLFKWKKSINIIGKKIQKPPIILFSHIDSATPSIFFDPRFISNPYLSVQLTIFSSVAICCFALMNLIFSWNFLYILSWIPAAYLILLSVGHIHREFFMEPSPGGNDNGSGVTVCLEVARQLANENIPFWVVFTGSEESGTNGALAFEKKYRSIIGESFILNCDNCGAGHLVAASKEGMWSVFNSDRRLIEQVKEVSHNLSLPIEIRPYLGLSTDATPFLARGYRALTFIALNKKGLPVNWHWKTDTIDAVEPENLISTCNLICSLLHSIPK</sequence>
<feature type="domain" description="Peptidase M28" evidence="2">
    <location>
        <begin position="205"/>
        <end position="371"/>
    </location>
</feature>
<dbReference type="Pfam" id="PF04389">
    <property type="entry name" value="Peptidase_M28"/>
    <property type="match status" value="1"/>
</dbReference>
<dbReference type="PANTHER" id="PTHR12147">
    <property type="entry name" value="METALLOPEPTIDASE M28 FAMILY MEMBER"/>
    <property type="match status" value="1"/>
</dbReference>
<evidence type="ECO:0000256" key="1">
    <source>
        <dbReference type="SAM" id="Phobius"/>
    </source>
</evidence>
<proteinExistence type="predicted"/>